<feature type="domain" description="MobA-like NTP transferase" evidence="2">
    <location>
        <begin position="5"/>
        <end position="159"/>
    </location>
</feature>
<dbReference type="OrthoDB" id="5298023at2"/>
<gene>
    <name evidence="3" type="ORF">FKM52_04055</name>
</gene>
<keyword evidence="4" id="KW-1185">Reference proteome</keyword>
<dbReference type="RefSeq" id="WP_141174914.1">
    <property type="nucleotide sequence ID" value="NZ_JBHUFX010000032.1"/>
</dbReference>
<name>A0A506VFF0_9GAMM</name>
<dbReference type="SUPFAM" id="SSF53448">
    <property type="entry name" value="Nucleotide-diphospho-sugar transferases"/>
    <property type="match status" value="1"/>
</dbReference>
<keyword evidence="1" id="KW-0460">Magnesium</keyword>
<dbReference type="InterPro" id="IPR025877">
    <property type="entry name" value="MobA-like_NTP_Trfase"/>
</dbReference>
<comment type="caution">
    <text evidence="3">The sequence shown here is derived from an EMBL/GenBank/DDBJ whole genome shotgun (WGS) entry which is preliminary data.</text>
</comment>
<dbReference type="EMBL" id="VHQI01000002">
    <property type="protein sequence ID" value="TPW43723.1"/>
    <property type="molecule type" value="Genomic_DNA"/>
</dbReference>
<dbReference type="Gene3D" id="3.90.550.10">
    <property type="entry name" value="Spore Coat Polysaccharide Biosynthesis Protein SpsA, Chain A"/>
    <property type="match status" value="1"/>
</dbReference>
<dbReference type="CDD" id="cd04182">
    <property type="entry name" value="GT_2_like_f"/>
    <property type="match status" value="1"/>
</dbReference>
<protein>
    <submittedName>
        <fullName evidence="3">CTP--molybdopterin cytidylyltransferase</fullName>
    </submittedName>
</protein>
<dbReference type="PANTHER" id="PTHR43777:SF1">
    <property type="entry name" value="MOLYBDENUM COFACTOR CYTIDYLYLTRANSFERASE"/>
    <property type="match status" value="1"/>
</dbReference>
<dbReference type="InterPro" id="IPR029044">
    <property type="entry name" value="Nucleotide-diphossugar_trans"/>
</dbReference>
<evidence type="ECO:0000256" key="1">
    <source>
        <dbReference type="ARBA" id="ARBA00022842"/>
    </source>
</evidence>
<accession>A0A506VFF0</accession>
<keyword evidence="3" id="KW-0808">Transferase</keyword>
<evidence type="ECO:0000313" key="3">
    <source>
        <dbReference type="EMBL" id="TPW43723.1"/>
    </source>
</evidence>
<proteinExistence type="predicted"/>
<evidence type="ECO:0000259" key="2">
    <source>
        <dbReference type="Pfam" id="PF12804"/>
    </source>
</evidence>
<dbReference type="PANTHER" id="PTHR43777">
    <property type="entry name" value="MOLYBDENUM COFACTOR CYTIDYLYLTRANSFERASE"/>
    <property type="match status" value="1"/>
</dbReference>
<reference evidence="3 4" key="1">
    <citation type="submission" date="2019-06" db="EMBL/GenBank/DDBJ databases">
        <authorList>
            <person name="Yang Y."/>
        </authorList>
    </citation>
    <scope>NUCLEOTIDE SEQUENCE [LARGE SCALE GENOMIC DNA]</scope>
    <source>
        <strain evidence="3 4">BIT-26</strain>
    </source>
</reference>
<dbReference type="GO" id="GO:0016779">
    <property type="term" value="F:nucleotidyltransferase activity"/>
    <property type="evidence" value="ECO:0007669"/>
    <property type="project" value="UniProtKB-KW"/>
</dbReference>
<organism evidence="3 4">
    <name type="scientific">Mixta tenebrionis</name>
    <dbReference type="NCBI Taxonomy" id="2562439"/>
    <lineage>
        <taxon>Bacteria</taxon>
        <taxon>Pseudomonadati</taxon>
        <taxon>Pseudomonadota</taxon>
        <taxon>Gammaproteobacteria</taxon>
        <taxon>Enterobacterales</taxon>
        <taxon>Erwiniaceae</taxon>
        <taxon>Mixta</taxon>
    </lineage>
</organism>
<dbReference type="AlphaFoldDB" id="A0A506VFF0"/>
<evidence type="ECO:0000313" key="4">
    <source>
        <dbReference type="Proteomes" id="UP000319523"/>
    </source>
</evidence>
<dbReference type="Pfam" id="PF12804">
    <property type="entry name" value="NTP_transf_3"/>
    <property type="match status" value="1"/>
</dbReference>
<keyword evidence="3" id="KW-0548">Nucleotidyltransferase</keyword>
<sequence length="196" mass="21463">MKQCLMLAAGLSSRMGQWKMLLPWGEGTVLDSALRNALGFCDRVILVTGHRGEELHARYADDARILLCHNDNYASGMFSSVRCGAGELAPGPFFMVPGDMPMIPAPVYAALWQQRSDECCLVPEYEGGFGHPVLLPADMRRAILAAADDDNLKRLIQAKGRRPVAVPTASIHWDLDTPAQYQALSLRLNSSPDHTS</sequence>
<dbReference type="Proteomes" id="UP000319523">
    <property type="component" value="Unassembled WGS sequence"/>
</dbReference>